<organism evidence="1 2">
    <name type="scientific">Arctia plantaginis</name>
    <name type="common">Wood tiger moth</name>
    <name type="synonym">Phalaena plantaginis</name>
    <dbReference type="NCBI Taxonomy" id="874455"/>
    <lineage>
        <taxon>Eukaryota</taxon>
        <taxon>Metazoa</taxon>
        <taxon>Ecdysozoa</taxon>
        <taxon>Arthropoda</taxon>
        <taxon>Hexapoda</taxon>
        <taxon>Insecta</taxon>
        <taxon>Pterygota</taxon>
        <taxon>Neoptera</taxon>
        <taxon>Endopterygota</taxon>
        <taxon>Lepidoptera</taxon>
        <taxon>Glossata</taxon>
        <taxon>Ditrysia</taxon>
        <taxon>Noctuoidea</taxon>
        <taxon>Erebidae</taxon>
        <taxon>Arctiinae</taxon>
        <taxon>Arctia</taxon>
    </lineage>
</organism>
<gene>
    <name evidence="1" type="ORF">APLA_LOCUS11103</name>
</gene>
<reference evidence="1 2" key="1">
    <citation type="submission" date="2020-04" db="EMBL/GenBank/DDBJ databases">
        <authorList>
            <person name="Wallbank WR R."/>
            <person name="Pardo Diaz C."/>
            <person name="Kozak K."/>
            <person name="Martin S."/>
            <person name="Jiggins C."/>
            <person name="Moest M."/>
            <person name="Warren A I."/>
            <person name="Byers J.R.P. K."/>
            <person name="Montejo-Kovacevich G."/>
            <person name="Yen C E."/>
        </authorList>
    </citation>
    <scope>NUCLEOTIDE SEQUENCE [LARGE SCALE GENOMIC DNA]</scope>
</reference>
<sequence length="263" mass="29480">MSVQVLINRKKRVSVASDHNLAQCHCTSAFKSSNSYMAGASTVNKGSEFVSIVSAKKSNYHTISEGEVGYFDTAVPWLVLDAPEGQDVRHARAAARARFPTVDSVPNKLRQVNNRINFNVFEDTTKLTVNTASFNNGFNSVSNLEREYNEEIEEAQRSANFNPLKKEDHSFYEIETTLSKFIRRTVRDTLFELISKMDRSVIQSIDEENIMNGKSKKMKREDQIKDDGPIGGILTSDGETQMLMGTFQAIMRPGTLNLPNIQG</sequence>
<comment type="caution">
    <text evidence="1">The sequence shown here is derived from an EMBL/GenBank/DDBJ whole genome shotgun (WGS) entry which is preliminary data.</text>
</comment>
<dbReference type="EMBL" id="CADEBD010000327">
    <property type="protein sequence ID" value="CAB3245527.1"/>
    <property type="molecule type" value="Genomic_DNA"/>
</dbReference>
<evidence type="ECO:0000313" key="2">
    <source>
        <dbReference type="Proteomes" id="UP000494256"/>
    </source>
</evidence>
<name>A0A8S1ALD0_ARCPL</name>
<dbReference type="OrthoDB" id="8022549at2759"/>
<dbReference type="Proteomes" id="UP000494256">
    <property type="component" value="Unassembled WGS sequence"/>
</dbReference>
<protein>
    <submittedName>
        <fullName evidence="1">Uncharacterized protein</fullName>
    </submittedName>
</protein>
<dbReference type="AlphaFoldDB" id="A0A8S1ALD0"/>
<accession>A0A8S1ALD0</accession>
<evidence type="ECO:0000313" key="1">
    <source>
        <dbReference type="EMBL" id="CAB3245527.1"/>
    </source>
</evidence>
<proteinExistence type="predicted"/>